<feature type="domain" description="Rhodanese" evidence="1">
    <location>
        <begin position="243"/>
        <end position="332"/>
    </location>
</feature>
<dbReference type="PROSITE" id="PS50206">
    <property type="entry name" value="RHODANESE_3"/>
    <property type="match status" value="1"/>
</dbReference>
<gene>
    <name evidence="2" type="ORF">IV203_000910</name>
</gene>
<proteinExistence type="predicted"/>
<organism evidence="2 3">
    <name type="scientific">Nitzschia inconspicua</name>
    <dbReference type="NCBI Taxonomy" id="303405"/>
    <lineage>
        <taxon>Eukaryota</taxon>
        <taxon>Sar</taxon>
        <taxon>Stramenopiles</taxon>
        <taxon>Ochrophyta</taxon>
        <taxon>Bacillariophyta</taxon>
        <taxon>Bacillariophyceae</taxon>
        <taxon>Bacillariophycidae</taxon>
        <taxon>Bacillariales</taxon>
        <taxon>Bacillariaceae</taxon>
        <taxon>Nitzschia</taxon>
    </lineage>
</organism>
<comment type="caution">
    <text evidence="2">The sequence shown here is derived from an EMBL/GenBank/DDBJ whole genome shotgun (WGS) entry which is preliminary data.</text>
</comment>
<dbReference type="PANTHER" id="PTHR43846">
    <property type="entry name" value="UPF0176 PROTEIN YCEA"/>
    <property type="match status" value="1"/>
</dbReference>
<accession>A0A9K3L5T7</accession>
<dbReference type="Pfam" id="PF17773">
    <property type="entry name" value="UPF0176_N"/>
    <property type="match status" value="1"/>
</dbReference>
<dbReference type="Pfam" id="PF00581">
    <property type="entry name" value="Rhodanese"/>
    <property type="match status" value="1"/>
</dbReference>
<dbReference type="InterPro" id="IPR001763">
    <property type="entry name" value="Rhodanese-like_dom"/>
</dbReference>
<name>A0A9K3L5T7_9STRA</name>
<sequence length="367" mass="41047">MVLSTAVALWSTRLRRRPLWLPLALSSWSYQLLASSAVVAAFHPSTCLLQNNHGRIQGYVIAPPFCGSSYHRYFRLYSSTGTGTESSHNDIPTGGSSAVLSQKPVPTDASVLQMLSFYHFEDIQDPLQARNSLFESINHIPGLRGTFYVAREGINAQLAVPPGEPLHTLLESCSTSLPFDPFANQTPNLGDVVSIDTPTFDRLVVRVRDYILRDGISHEIAASLNWSDAGPELSPSEWHDQVQKDKVVLIDCRNLYESEQGTFDGAIPLGTATFQESWDKLERVTADFPKDAPVHIFCTGGIRCVKVGAYMKQHLKFSDVRRLEHGIIGYEKFLEEHPEMGTSTFQGDNFLFDKRRFEEKKDSDAHQ</sequence>
<reference evidence="2" key="2">
    <citation type="submission" date="2021-04" db="EMBL/GenBank/DDBJ databases">
        <authorList>
            <person name="Podell S."/>
        </authorList>
    </citation>
    <scope>NUCLEOTIDE SEQUENCE</scope>
    <source>
        <strain evidence="2">Hildebrandi</strain>
    </source>
</reference>
<evidence type="ECO:0000259" key="1">
    <source>
        <dbReference type="PROSITE" id="PS50206"/>
    </source>
</evidence>
<dbReference type="Proteomes" id="UP000693970">
    <property type="component" value="Unassembled WGS sequence"/>
</dbReference>
<reference evidence="2" key="1">
    <citation type="journal article" date="2021" name="Sci. Rep.">
        <title>Diploid genomic architecture of Nitzschia inconspicua, an elite biomass production diatom.</title>
        <authorList>
            <person name="Oliver A."/>
            <person name="Podell S."/>
            <person name="Pinowska A."/>
            <person name="Traller J.C."/>
            <person name="Smith S.R."/>
            <person name="McClure R."/>
            <person name="Beliaev A."/>
            <person name="Bohutskyi P."/>
            <person name="Hill E.A."/>
            <person name="Rabines A."/>
            <person name="Zheng H."/>
            <person name="Allen L.Z."/>
            <person name="Kuo A."/>
            <person name="Grigoriev I.V."/>
            <person name="Allen A.E."/>
            <person name="Hazlebeck D."/>
            <person name="Allen E.E."/>
        </authorList>
    </citation>
    <scope>NUCLEOTIDE SEQUENCE</scope>
    <source>
        <strain evidence="2">Hildebrandi</strain>
    </source>
</reference>
<evidence type="ECO:0000313" key="3">
    <source>
        <dbReference type="Proteomes" id="UP000693970"/>
    </source>
</evidence>
<dbReference type="EMBL" id="JAGRRH010000015">
    <property type="protein sequence ID" value="KAG7356224.1"/>
    <property type="molecule type" value="Genomic_DNA"/>
</dbReference>
<protein>
    <submittedName>
        <fullName evidence="2">Rhodanese domain containing protein</fullName>
    </submittedName>
</protein>
<dbReference type="AlphaFoldDB" id="A0A9K3L5T7"/>
<dbReference type="InterPro" id="IPR040503">
    <property type="entry name" value="TRHO_N"/>
</dbReference>
<dbReference type="OrthoDB" id="25002at2759"/>
<evidence type="ECO:0000313" key="2">
    <source>
        <dbReference type="EMBL" id="KAG7356224.1"/>
    </source>
</evidence>
<dbReference type="SMART" id="SM00450">
    <property type="entry name" value="RHOD"/>
    <property type="match status" value="1"/>
</dbReference>
<dbReference type="PANTHER" id="PTHR43846:SF1">
    <property type="entry name" value="TRNA URIDINE(34) HYDROXYLASE"/>
    <property type="match status" value="1"/>
</dbReference>
<keyword evidence="3" id="KW-1185">Reference proteome</keyword>